<dbReference type="OrthoDB" id="5291921at2"/>
<keyword evidence="3" id="KW-1185">Reference proteome</keyword>
<name>A0A1Y5S262_9RHOB</name>
<feature type="transmembrane region" description="Helical" evidence="1">
    <location>
        <begin position="104"/>
        <end position="131"/>
    </location>
</feature>
<dbReference type="AlphaFoldDB" id="A0A1Y5S262"/>
<gene>
    <name evidence="2" type="primary">yebS</name>
    <name evidence="2" type="ORF">TRL7639_01250</name>
</gene>
<keyword evidence="1" id="KW-1133">Transmembrane helix</keyword>
<dbReference type="RefSeq" id="WP_085794883.1">
    <property type="nucleotide sequence ID" value="NZ_FWFO01000001.1"/>
</dbReference>
<keyword evidence="1" id="KW-0812">Transmembrane</keyword>
<feature type="transmembrane region" description="Helical" evidence="1">
    <location>
        <begin position="61"/>
        <end position="84"/>
    </location>
</feature>
<keyword evidence="1" id="KW-0472">Membrane</keyword>
<protein>
    <submittedName>
        <fullName evidence="2">Inner membrane protein YebS</fullName>
    </submittedName>
</protein>
<accession>A0A1Y5S262</accession>
<feature type="transmembrane region" description="Helical" evidence="1">
    <location>
        <begin position="187"/>
        <end position="209"/>
    </location>
</feature>
<dbReference type="InterPro" id="IPR007498">
    <property type="entry name" value="PqiA-like"/>
</dbReference>
<dbReference type="Proteomes" id="UP000193077">
    <property type="component" value="Unassembled WGS sequence"/>
</dbReference>
<evidence type="ECO:0000313" key="3">
    <source>
        <dbReference type="Proteomes" id="UP000193077"/>
    </source>
</evidence>
<evidence type="ECO:0000313" key="2">
    <source>
        <dbReference type="EMBL" id="SLN30378.1"/>
    </source>
</evidence>
<dbReference type="Pfam" id="PF04403">
    <property type="entry name" value="PqiA"/>
    <property type="match status" value="1"/>
</dbReference>
<organism evidence="2 3">
    <name type="scientific">Falsiruegeria litorea R37</name>
    <dbReference type="NCBI Taxonomy" id="1200284"/>
    <lineage>
        <taxon>Bacteria</taxon>
        <taxon>Pseudomonadati</taxon>
        <taxon>Pseudomonadota</taxon>
        <taxon>Alphaproteobacteria</taxon>
        <taxon>Rhodobacterales</taxon>
        <taxon>Roseobacteraceae</taxon>
        <taxon>Falsiruegeria</taxon>
    </lineage>
</organism>
<evidence type="ECO:0000256" key="1">
    <source>
        <dbReference type="SAM" id="Phobius"/>
    </source>
</evidence>
<proteinExistence type="predicted"/>
<dbReference type="EMBL" id="FWFO01000001">
    <property type="protein sequence ID" value="SLN30378.1"/>
    <property type="molecule type" value="Genomic_DNA"/>
</dbReference>
<reference evidence="2 3" key="1">
    <citation type="submission" date="2017-03" db="EMBL/GenBank/DDBJ databases">
        <authorList>
            <person name="Afonso C.L."/>
            <person name="Miller P.J."/>
            <person name="Scott M.A."/>
            <person name="Spackman E."/>
            <person name="Goraichik I."/>
            <person name="Dimitrov K.M."/>
            <person name="Suarez D.L."/>
            <person name="Swayne D.E."/>
        </authorList>
    </citation>
    <scope>NUCLEOTIDE SEQUENCE [LARGE SCALE GENOMIC DNA]</scope>
    <source>
        <strain evidence="2 3">CECT 7639</strain>
    </source>
</reference>
<sequence>MTDQSNDTYKELFRQNPDGLIACPACDTLHTAVPVQAGHIARCTQCHFKLMDPKPDTLTRTIALSITASILMITMLCFPFLTISQAGLTGEVSMLEIVFDLSHGWYNILAVMVAAFVLALPIVRMIALIYVMWPLHQGRPPPPAAQQIFLFAEKLNPWAMTEIFIVGTVVALIKMMGLATIGFGTAFWLFCGLVVVVALKNAAVCRWTVWSLIRKSPS</sequence>